<dbReference type="GO" id="GO:0046872">
    <property type="term" value="F:metal ion binding"/>
    <property type="evidence" value="ECO:0007669"/>
    <property type="project" value="UniProtKB-KW"/>
</dbReference>
<dbReference type="GeneID" id="101337076"/>
<organism evidence="7 8">
    <name type="scientific">Tursiops truncatus</name>
    <name type="common">Atlantic bottle-nosed dolphin</name>
    <name type="synonym">Delphinus truncatus</name>
    <dbReference type="NCBI Taxonomy" id="9739"/>
    <lineage>
        <taxon>Eukaryota</taxon>
        <taxon>Metazoa</taxon>
        <taxon>Chordata</taxon>
        <taxon>Craniata</taxon>
        <taxon>Vertebrata</taxon>
        <taxon>Euteleostomi</taxon>
        <taxon>Mammalia</taxon>
        <taxon>Eutheria</taxon>
        <taxon>Laurasiatheria</taxon>
        <taxon>Artiodactyla</taxon>
        <taxon>Whippomorpha</taxon>
        <taxon>Cetacea</taxon>
        <taxon>Odontoceti</taxon>
        <taxon>Delphinidae</taxon>
        <taxon>Tursiops</taxon>
    </lineage>
</organism>
<gene>
    <name evidence="8" type="primary">HAGHL</name>
</gene>
<reference evidence="8" key="1">
    <citation type="submission" date="2025-08" db="UniProtKB">
        <authorList>
            <consortium name="RefSeq"/>
        </authorList>
    </citation>
    <scope>IDENTIFICATION</scope>
    <source>
        <tissue evidence="8">Spleen</tissue>
    </source>
</reference>
<comment type="similarity">
    <text evidence="2">Belongs to the metallo-beta-lactamase superfamily. Glyoxalase II family.</text>
</comment>
<dbReference type="CTD" id="84264"/>
<dbReference type="InterPro" id="IPR032282">
    <property type="entry name" value="HAGH_C"/>
</dbReference>
<evidence type="ECO:0000256" key="2">
    <source>
        <dbReference type="ARBA" id="ARBA00006759"/>
    </source>
</evidence>
<keyword evidence="5" id="KW-0862">Zinc</keyword>
<dbReference type="SMART" id="SM00849">
    <property type="entry name" value="Lactamase_B"/>
    <property type="match status" value="1"/>
</dbReference>
<feature type="domain" description="Metallo-beta-lactamase" evidence="6">
    <location>
        <begin position="11"/>
        <end position="206"/>
    </location>
</feature>
<dbReference type="PANTHER" id="PTHR11935:SF77">
    <property type="entry name" value="HYDROXYACYLGLUTATHIONE HYDROLASE-LIKE PROTEIN"/>
    <property type="match status" value="1"/>
</dbReference>
<accession>A0A6J3PYY1</accession>
<comment type="cofactor">
    <cofactor evidence="1">
        <name>Zn(2+)</name>
        <dbReference type="ChEBI" id="CHEBI:29105"/>
    </cofactor>
</comment>
<evidence type="ECO:0000256" key="1">
    <source>
        <dbReference type="ARBA" id="ARBA00001947"/>
    </source>
</evidence>
<dbReference type="InterPro" id="IPR035680">
    <property type="entry name" value="Clx_II_MBL"/>
</dbReference>
<protein>
    <submittedName>
        <fullName evidence="8">Hydroxyacylglutathione hydrolase-like protein isoform X1</fullName>
    </submittedName>
</protein>
<evidence type="ECO:0000313" key="8">
    <source>
        <dbReference type="RefSeq" id="XP_033695209.1"/>
    </source>
</evidence>
<dbReference type="InterPro" id="IPR036866">
    <property type="entry name" value="RibonucZ/Hydroxyglut_hydro"/>
</dbReference>
<keyword evidence="3" id="KW-0479">Metal-binding</keyword>
<dbReference type="OrthoDB" id="515692at2759"/>
<dbReference type="PANTHER" id="PTHR11935">
    <property type="entry name" value="BETA LACTAMASE DOMAIN"/>
    <property type="match status" value="1"/>
</dbReference>
<proteinExistence type="inferred from homology"/>
<dbReference type="SUPFAM" id="SSF56281">
    <property type="entry name" value="Metallo-hydrolase/oxidoreductase"/>
    <property type="match status" value="1"/>
</dbReference>
<keyword evidence="7" id="KW-1185">Reference proteome</keyword>
<dbReference type="InParanoid" id="A0A6J3PYY1"/>
<evidence type="ECO:0000259" key="6">
    <source>
        <dbReference type="SMART" id="SM00849"/>
    </source>
</evidence>
<evidence type="ECO:0000256" key="5">
    <source>
        <dbReference type="ARBA" id="ARBA00022833"/>
    </source>
</evidence>
<sequence>MKVKVIPVLEDNYMYLVIEEHTREAVAVDVAVPKRARPLPGALCTRAWRPNTGSHLDHLHLPNSHPFQLLEIVGREGVSLTTVLTTHHHWDHARGNTELARLLPGLVVLGADERICALTRRLVHGEELRFGAIHVRCLLTPGHTSGHMSYFLWEDECLDPPAVFSGDALSVAGCGSRLETTAQQMYHSLVETLGTLPPETKVFCGHEHTLGNLEFAQKVEPCNNHVKAKLSWAKKRDEDDVPTVPSTLGEELLYNPFLRVASPQDELKPSQLRPPQPGGVRAPLGLWAHGEVPAGGGTSGPLQRGVQVSTGLKSPLLAGGPESHLYVGPNVPTSHPAFWGYALGSRATSLLETPHAFLGVPVLAVLGRVDP</sequence>
<dbReference type="Proteomes" id="UP000245320">
    <property type="component" value="Chromosome 15"/>
</dbReference>
<evidence type="ECO:0000256" key="3">
    <source>
        <dbReference type="ARBA" id="ARBA00022723"/>
    </source>
</evidence>
<dbReference type="AlphaFoldDB" id="A0A6J3PYY1"/>
<dbReference type="RefSeq" id="XP_033695209.1">
    <property type="nucleotide sequence ID" value="XM_033839318.1"/>
</dbReference>
<dbReference type="Pfam" id="PF00753">
    <property type="entry name" value="Lactamase_B"/>
    <property type="match status" value="1"/>
</dbReference>
<dbReference type="Pfam" id="PF16123">
    <property type="entry name" value="HAGH_C"/>
    <property type="match status" value="1"/>
</dbReference>
<evidence type="ECO:0000256" key="4">
    <source>
        <dbReference type="ARBA" id="ARBA00022801"/>
    </source>
</evidence>
<dbReference type="CDD" id="cd07723">
    <property type="entry name" value="hydroxyacylglutathione_hydrolase_MBL-fold"/>
    <property type="match status" value="1"/>
</dbReference>
<evidence type="ECO:0000313" key="7">
    <source>
        <dbReference type="Proteomes" id="UP000245320"/>
    </source>
</evidence>
<dbReference type="GO" id="GO:0004416">
    <property type="term" value="F:hydroxyacylglutathione hydrolase activity"/>
    <property type="evidence" value="ECO:0007669"/>
    <property type="project" value="TreeGrafter"/>
</dbReference>
<dbReference type="Gene3D" id="3.60.15.10">
    <property type="entry name" value="Ribonuclease Z/Hydroxyacylglutathione hydrolase-like"/>
    <property type="match status" value="1"/>
</dbReference>
<dbReference type="InterPro" id="IPR001279">
    <property type="entry name" value="Metallo-B-lactamas"/>
</dbReference>
<keyword evidence="4" id="KW-0378">Hydrolase</keyword>
<name>A0A6J3PYY1_TURTR</name>